<evidence type="ECO:0000313" key="3">
    <source>
        <dbReference type="Proteomes" id="UP000235145"/>
    </source>
</evidence>
<dbReference type="AlphaFoldDB" id="A0A9R1UGV2"/>
<feature type="transmembrane region" description="Helical" evidence="1">
    <location>
        <begin position="21"/>
        <end position="47"/>
    </location>
</feature>
<sequence length="192" mass="21429">MMIWGTSVMMGGSTSGISLSLSFFSILLMWIFSLSLSIGVAFILPFISSSPVPFNSNPWLVGGLLISPAFLRALTGQHIGYLILQKYISKKMENLSLSLSHMVKQDWAKLEAERWLYKSGLLQWLIILVVGHYFKVGSSYFALVWLVSPAFACKCMNLIIVDFTVPNVVNGKCVILCYTEISNHLHAIILVY</sequence>
<comment type="caution">
    <text evidence="2">The sequence shown here is derived from an EMBL/GenBank/DDBJ whole genome shotgun (WGS) entry which is preliminary data.</text>
</comment>
<keyword evidence="1" id="KW-0812">Transmembrane</keyword>
<keyword evidence="1" id="KW-1133">Transmembrane helix</keyword>
<dbReference type="Proteomes" id="UP000235145">
    <property type="component" value="Unassembled WGS sequence"/>
</dbReference>
<protein>
    <submittedName>
        <fullName evidence="2">Uncharacterized protein</fullName>
    </submittedName>
</protein>
<evidence type="ECO:0000313" key="2">
    <source>
        <dbReference type="EMBL" id="KAJ0186931.1"/>
    </source>
</evidence>
<evidence type="ECO:0000256" key="1">
    <source>
        <dbReference type="SAM" id="Phobius"/>
    </source>
</evidence>
<keyword evidence="3" id="KW-1185">Reference proteome</keyword>
<accession>A0A9R1UGV2</accession>
<organism evidence="2 3">
    <name type="scientific">Lactuca sativa</name>
    <name type="common">Garden lettuce</name>
    <dbReference type="NCBI Taxonomy" id="4236"/>
    <lineage>
        <taxon>Eukaryota</taxon>
        <taxon>Viridiplantae</taxon>
        <taxon>Streptophyta</taxon>
        <taxon>Embryophyta</taxon>
        <taxon>Tracheophyta</taxon>
        <taxon>Spermatophyta</taxon>
        <taxon>Magnoliopsida</taxon>
        <taxon>eudicotyledons</taxon>
        <taxon>Gunneridae</taxon>
        <taxon>Pentapetalae</taxon>
        <taxon>asterids</taxon>
        <taxon>campanulids</taxon>
        <taxon>Asterales</taxon>
        <taxon>Asteraceae</taxon>
        <taxon>Cichorioideae</taxon>
        <taxon>Cichorieae</taxon>
        <taxon>Lactucinae</taxon>
        <taxon>Lactuca</taxon>
    </lineage>
</organism>
<dbReference type="EMBL" id="NBSK02000009">
    <property type="protein sequence ID" value="KAJ0186931.1"/>
    <property type="molecule type" value="Genomic_DNA"/>
</dbReference>
<reference evidence="2 3" key="1">
    <citation type="journal article" date="2017" name="Nat. Commun.">
        <title>Genome assembly with in vitro proximity ligation data and whole-genome triplication in lettuce.</title>
        <authorList>
            <person name="Reyes-Chin-Wo S."/>
            <person name="Wang Z."/>
            <person name="Yang X."/>
            <person name="Kozik A."/>
            <person name="Arikit S."/>
            <person name="Song C."/>
            <person name="Xia L."/>
            <person name="Froenicke L."/>
            <person name="Lavelle D.O."/>
            <person name="Truco M.J."/>
            <person name="Xia R."/>
            <person name="Zhu S."/>
            <person name="Xu C."/>
            <person name="Xu H."/>
            <person name="Xu X."/>
            <person name="Cox K."/>
            <person name="Korf I."/>
            <person name="Meyers B.C."/>
            <person name="Michelmore R.W."/>
        </authorList>
    </citation>
    <scope>NUCLEOTIDE SEQUENCE [LARGE SCALE GENOMIC DNA]</scope>
    <source>
        <strain evidence="3">cv. Salinas</strain>
        <tissue evidence="2">Seedlings</tissue>
    </source>
</reference>
<gene>
    <name evidence="2" type="ORF">LSAT_V11C900505670</name>
</gene>
<name>A0A9R1UGV2_LACSA</name>
<proteinExistence type="predicted"/>
<keyword evidence="1" id="KW-0472">Membrane</keyword>